<dbReference type="GO" id="GO:0006955">
    <property type="term" value="P:immune response"/>
    <property type="evidence" value="ECO:0007669"/>
    <property type="project" value="InterPro"/>
</dbReference>
<sequence length="118" mass="12882">HACLRNPLISMTFSSTAVWFSDGTGPIECCFQVCKNPVDIREIASFHMTDPLCPTSAAVLITKTAKHLCADPEEQWVKTIINFLEKKPDSDRKWTSAGPSVSGPDGDISTVTERPGET</sequence>
<feature type="domain" description="Chemokine interleukin-8-like" evidence="3">
    <location>
        <begin position="26"/>
        <end position="84"/>
    </location>
</feature>
<dbReference type="GO" id="GO:0005615">
    <property type="term" value="C:extracellular space"/>
    <property type="evidence" value="ECO:0007669"/>
    <property type="project" value="UniProtKB-KW"/>
</dbReference>
<organism evidence="4 5">
    <name type="scientific">Poecilia latipinna</name>
    <name type="common">sailfin molly</name>
    <dbReference type="NCBI Taxonomy" id="48699"/>
    <lineage>
        <taxon>Eukaryota</taxon>
        <taxon>Metazoa</taxon>
        <taxon>Chordata</taxon>
        <taxon>Craniata</taxon>
        <taxon>Vertebrata</taxon>
        <taxon>Euteleostomi</taxon>
        <taxon>Actinopterygii</taxon>
        <taxon>Neopterygii</taxon>
        <taxon>Teleostei</taxon>
        <taxon>Neoteleostei</taxon>
        <taxon>Acanthomorphata</taxon>
        <taxon>Ovalentaria</taxon>
        <taxon>Atherinomorphae</taxon>
        <taxon>Cyprinodontiformes</taxon>
        <taxon>Poeciliidae</taxon>
        <taxon>Poeciliinae</taxon>
        <taxon>Poecilia</taxon>
    </lineage>
</organism>
<reference evidence="4" key="2">
    <citation type="submission" date="2025-09" db="UniProtKB">
        <authorList>
            <consortium name="Ensembl"/>
        </authorList>
    </citation>
    <scope>IDENTIFICATION</scope>
</reference>
<evidence type="ECO:0000259" key="3">
    <source>
        <dbReference type="SMART" id="SM00199"/>
    </source>
</evidence>
<dbReference type="Proteomes" id="UP000261500">
    <property type="component" value="Unplaced"/>
</dbReference>
<protein>
    <recommendedName>
        <fullName evidence="3">Chemokine interleukin-8-like domain-containing protein</fullName>
    </recommendedName>
</protein>
<dbReference type="AlphaFoldDB" id="A0A3B3TQH6"/>
<evidence type="ECO:0000256" key="1">
    <source>
        <dbReference type="ARBA" id="ARBA00022514"/>
    </source>
</evidence>
<proteinExistence type="predicted"/>
<evidence type="ECO:0000313" key="5">
    <source>
        <dbReference type="Proteomes" id="UP000261500"/>
    </source>
</evidence>
<name>A0A3B3TQH6_9TELE</name>
<dbReference type="Pfam" id="PF00048">
    <property type="entry name" value="IL8"/>
    <property type="match status" value="1"/>
</dbReference>
<dbReference type="Ensembl" id="ENSPLAT00000012341.1">
    <property type="protein sequence ID" value="ENSPLAP00000002858.1"/>
    <property type="gene ID" value="ENSPLAG00000004265.1"/>
</dbReference>
<keyword evidence="1" id="KW-0202">Cytokine</keyword>
<dbReference type="GeneTree" id="ENSGT00940000176978"/>
<dbReference type="CDD" id="cd00272">
    <property type="entry name" value="Chemokine_CC"/>
    <property type="match status" value="1"/>
</dbReference>
<dbReference type="PANTHER" id="PTHR12015">
    <property type="entry name" value="SMALL INDUCIBLE CYTOKINE A"/>
    <property type="match status" value="1"/>
</dbReference>
<reference evidence="4" key="1">
    <citation type="submission" date="2025-08" db="UniProtKB">
        <authorList>
            <consortium name="Ensembl"/>
        </authorList>
    </citation>
    <scope>IDENTIFICATION</scope>
</reference>
<keyword evidence="5" id="KW-1185">Reference proteome</keyword>
<dbReference type="GO" id="GO:0008009">
    <property type="term" value="F:chemokine activity"/>
    <property type="evidence" value="ECO:0007669"/>
    <property type="project" value="InterPro"/>
</dbReference>
<feature type="region of interest" description="Disordered" evidence="2">
    <location>
        <begin position="89"/>
        <end position="118"/>
    </location>
</feature>
<dbReference type="Gene3D" id="2.40.50.40">
    <property type="match status" value="1"/>
</dbReference>
<dbReference type="SMART" id="SM00199">
    <property type="entry name" value="SCY"/>
    <property type="match status" value="1"/>
</dbReference>
<dbReference type="STRING" id="48699.ENSPLAP00000002858"/>
<dbReference type="InterPro" id="IPR036048">
    <property type="entry name" value="Interleukin_8-like_sf"/>
</dbReference>
<evidence type="ECO:0000256" key="2">
    <source>
        <dbReference type="SAM" id="MobiDB-lite"/>
    </source>
</evidence>
<evidence type="ECO:0000313" key="4">
    <source>
        <dbReference type="Ensembl" id="ENSPLAP00000002858.1"/>
    </source>
</evidence>
<dbReference type="InterPro" id="IPR039809">
    <property type="entry name" value="Chemokine_b/g/d"/>
</dbReference>
<dbReference type="SUPFAM" id="SSF54117">
    <property type="entry name" value="Interleukin 8-like chemokines"/>
    <property type="match status" value="1"/>
</dbReference>
<accession>A0A3B3TQH6</accession>
<dbReference type="InterPro" id="IPR001811">
    <property type="entry name" value="Chemokine_IL8-like_dom"/>
</dbReference>